<dbReference type="PANTHER" id="PTHR33356:SF5">
    <property type="entry name" value="TIP41-LIKE PROTEIN"/>
    <property type="match status" value="1"/>
</dbReference>
<evidence type="ECO:0000313" key="3">
    <source>
        <dbReference type="Proteomes" id="UP000823775"/>
    </source>
</evidence>
<organism evidence="2 3">
    <name type="scientific">Datura stramonium</name>
    <name type="common">Jimsonweed</name>
    <name type="synonym">Common thornapple</name>
    <dbReference type="NCBI Taxonomy" id="4076"/>
    <lineage>
        <taxon>Eukaryota</taxon>
        <taxon>Viridiplantae</taxon>
        <taxon>Streptophyta</taxon>
        <taxon>Embryophyta</taxon>
        <taxon>Tracheophyta</taxon>
        <taxon>Spermatophyta</taxon>
        <taxon>Magnoliopsida</taxon>
        <taxon>eudicotyledons</taxon>
        <taxon>Gunneridae</taxon>
        <taxon>Pentapetalae</taxon>
        <taxon>asterids</taxon>
        <taxon>lamiids</taxon>
        <taxon>Solanales</taxon>
        <taxon>Solanaceae</taxon>
        <taxon>Solanoideae</taxon>
        <taxon>Datureae</taxon>
        <taxon>Datura</taxon>
    </lineage>
</organism>
<evidence type="ECO:0000313" key="2">
    <source>
        <dbReference type="EMBL" id="MCD7465992.1"/>
    </source>
</evidence>
<feature type="region of interest" description="Disordered" evidence="1">
    <location>
        <begin position="397"/>
        <end position="424"/>
    </location>
</feature>
<evidence type="ECO:0000256" key="1">
    <source>
        <dbReference type="SAM" id="MobiDB-lite"/>
    </source>
</evidence>
<dbReference type="PANTHER" id="PTHR33356">
    <property type="entry name" value="TIP41-LIKE PROTEIN"/>
    <property type="match status" value="1"/>
</dbReference>
<feature type="compositionally biased region" description="Polar residues" evidence="1">
    <location>
        <begin position="397"/>
        <end position="409"/>
    </location>
</feature>
<comment type="caution">
    <text evidence="2">The sequence shown here is derived from an EMBL/GenBank/DDBJ whole genome shotgun (WGS) entry which is preliminary data.</text>
</comment>
<accession>A0ABS8T5Y1</accession>
<sequence length="424" mass="46059">MEKDLDDCEFWLPPQFLTDDDLLMDFKTHHSVGEGKDGSKLFGGDFQSEFTYGLNLFGPHSDLSSPVESVVGSTETESDEDDYITGLTRKMGLSSLQEAGLGFENTKGRSLSGSPQSTLCGVLGAGCGCKQGSSRGSPNCPSQASSPPPMNRPDVSLDLLYAAAGEVARIRMMEDSAGLYRNKAGIWSAPPRKTSPVPVGPKNPKPNLGPFSTNQPQLSYQQLQVAQFQRLKQQQMIKQGQGMLGNGKAGFRQFPLNQNHQQMAENRARNGANGTLNLPNSAWPTLQQSQQQQQQQPTPGSGMRAVFLGNPGPKRECAGTGVFLPRRVGTQTETRKKPGCPVILPDRVVQALNLNLGAMDAAAMPPSQVQTRCHNGDVGFISTTDGGLKYRNNMTAPQQRRNHRTTQPATAMPQELQLPQEWTY</sequence>
<dbReference type="Proteomes" id="UP000823775">
    <property type="component" value="Unassembled WGS sequence"/>
</dbReference>
<keyword evidence="3" id="KW-1185">Reference proteome</keyword>
<name>A0ABS8T5Y1_DATST</name>
<feature type="compositionally biased region" description="Polar residues" evidence="1">
    <location>
        <begin position="131"/>
        <end position="145"/>
    </location>
</feature>
<proteinExistence type="predicted"/>
<reference evidence="2 3" key="1">
    <citation type="journal article" date="2021" name="BMC Genomics">
        <title>Datura genome reveals duplications of psychoactive alkaloid biosynthetic genes and high mutation rate following tissue culture.</title>
        <authorList>
            <person name="Rajewski A."/>
            <person name="Carter-House D."/>
            <person name="Stajich J."/>
            <person name="Litt A."/>
        </authorList>
    </citation>
    <scope>NUCLEOTIDE SEQUENCE [LARGE SCALE GENOMIC DNA]</scope>
    <source>
        <strain evidence="2">AR-01</strain>
    </source>
</reference>
<feature type="region of interest" description="Disordered" evidence="1">
    <location>
        <begin position="271"/>
        <end position="320"/>
    </location>
</feature>
<dbReference type="EMBL" id="JACEIK010001104">
    <property type="protein sequence ID" value="MCD7465992.1"/>
    <property type="molecule type" value="Genomic_DNA"/>
</dbReference>
<protein>
    <submittedName>
        <fullName evidence="2">Uncharacterized protein</fullName>
    </submittedName>
</protein>
<feature type="region of interest" description="Disordered" evidence="1">
    <location>
        <begin position="131"/>
        <end position="152"/>
    </location>
</feature>
<feature type="compositionally biased region" description="Low complexity" evidence="1">
    <location>
        <begin position="287"/>
        <end position="296"/>
    </location>
</feature>
<feature type="compositionally biased region" description="Polar residues" evidence="1">
    <location>
        <begin position="272"/>
        <end position="286"/>
    </location>
</feature>
<gene>
    <name evidence="2" type="ORF">HAX54_002301</name>
</gene>